<proteinExistence type="predicted"/>
<comment type="caution">
    <text evidence="1">The sequence shown here is derived from an EMBL/GenBank/DDBJ whole genome shotgun (WGS) entry which is preliminary data.</text>
</comment>
<evidence type="ECO:0000313" key="1">
    <source>
        <dbReference type="EMBL" id="TYB73584.1"/>
    </source>
</evidence>
<dbReference type="AlphaFoldDB" id="A0A5D0QZA7"/>
<evidence type="ECO:0008006" key="3">
    <source>
        <dbReference type="Google" id="ProtNLM"/>
    </source>
</evidence>
<keyword evidence="2" id="KW-1185">Reference proteome</keyword>
<evidence type="ECO:0000313" key="2">
    <source>
        <dbReference type="Proteomes" id="UP000324358"/>
    </source>
</evidence>
<dbReference type="EMBL" id="VSKL01000002">
    <property type="protein sequence ID" value="TYB73584.1"/>
    <property type="molecule type" value="Genomic_DNA"/>
</dbReference>
<dbReference type="Proteomes" id="UP000324358">
    <property type="component" value="Unassembled WGS sequence"/>
</dbReference>
<organism evidence="1 2">
    <name type="scientific">Bizionia algoritergicola</name>
    <dbReference type="NCBI Taxonomy" id="291187"/>
    <lineage>
        <taxon>Bacteria</taxon>
        <taxon>Pseudomonadati</taxon>
        <taxon>Bacteroidota</taxon>
        <taxon>Flavobacteriia</taxon>
        <taxon>Flavobacteriales</taxon>
        <taxon>Flavobacteriaceae</taxon>
        <taxon>Bizionia</taxon>
    </lineage>
</organism>
<accession>A0A5D0QZA7</accession>
<sequence length="107" mass="12268">MIKKLILVLVVMSCFSCKHEKNGFKGKWVSIQNDEKIIVISTDGDNYTVNINDTVKHPAIENNGILKIIIENDTIHSIIDNDNFLNFENEKFKKINKKYRNPGAGIY</sequence>
<dbReference type="OrthoDB" id="1448756at2"/>
<reference evidence="1 2" key="1">
    <citation type="submission" date="2019-08" db="EMBL/GenBank/DDBJ databases">
        <title>Genomes of Antarctic Bizionia species.</title>
        <authorList>
            <person name="Bowman J.P."/>
        </authorList>
    </citation>
    <scope>NUCLEOTIDE SEQUENCE [LARGE SCALE GENOMIC DNA]</scope>
    <source>
        <strain evidence="1 2">APA-1</strain>
    </source>
</reference>
<dbReference type="RefSeq" id="WP_066247877.1">
    <property type="nucleotide sequence ID" value="NZ_VSKL01000002.1"/>
</dbReference>
<name>A0A5D0QZA7_9FLAO</name>
<gene>
    <name evidence="1" type="ORF">ES675_07975</name>
</gene>
<protein>
    <recommendedName>
        <fullName evidence="3">DUF2147 domain-containing protein</fullName>
    </recommendedName>
</protein>